<dbReference type="InterPro" id="IPR029045">
    <property type="entry name" value="ClpP/crotonase-like_dom_sf"/>
</dbReference>
<dbReference type="Gene3D" id="3.90.226.10">
    <property type="entry name" value="2-enoyl-CoA Hydratase, Chain A, domain 1"/>
    <property type="match status" value="1"/>
</dbReference>
<dbReference type="PROSITE" id="PS00166">
    <property type="entry name" value="ENOYL_COA_HYDRATASE"/>
    <property type="match status" value="1"/>
</dbReference>
<sequence length="262" mass="27600">MDFGTIKLATDARGVTTLTLDRPDQHNALSAELIADLTRAAAAIAGDPAIRVVVLTGAGASFCAGGDLGWMKAQMVATRDQRMAEARKLAHMLRALNTLPKPLIARVNGQAYGGGVGLISVCDVAISVSAARFGLTETRLGLIPATISPYVAARLGEATLRRLALSGRIFDASEAFHIGLVSAVVEPADLDRAVEREVAACLGAAPGAITSTKSLLRALGTRIDDEVIEMTIARLADTWETQEAEEGVAAFFDKRPPPWRKA</sequence>
<dbReference type="AlphaFoldDB" id="A0AAE3QE37"/>
<dbReference type="GO" id="GO:0003824">
    <property type="term" value="F:catalytic activity"/>
    <property type="evidence" value="ECO:0007669"/>
    <property type="project" value="InterPro"/>
</dbReference>
<dbReference type="InterPro" id="IPR018376">
    <property type="entry name" value="Enoyl-CoA_hyd/isom_CS"/>
</dbReference>
<dbReference type="SUPFAM" id="SSF52096">
    <property type="entry name" value="ClpP/crotonase"/>
    <property type="match status" value="1"/>
</dbReference>
<dbReference type="CDD" id="cd06558">
    <property type="entry name" value="crotonase-like"/>
    <property type="match status" value="1"/>
</dbReference>
<dbReference type="PANTHER" id="PTHR42964:SF1">
    <property type="entry name" value="POLYKETIDE BIOSYNTHESIS ENOYL-COA HYDRATASE PKSH-RELATED"/>
    <property type="match status" value="1"/>
</dbReference>
<dbReference type="InterPro" id="IPR001753">
    <property type="entry name" value="Enoyl-CoA_hydra/iso"/>
</dbReference>
<accession>A0AAE3QE37</accession>
<reference evidence="3" key="1">
    <citation type="submission" date="2022-03" db="EMBL/GenBank/DDBJ databases">
        <title>Fererhizobium litorale gen. nov., sp. nov., isolated from sandy sediments of the Sea of Japan seashore.</title>
        <authorList>
            <person name="Romanenko L."/>
            <person name="Kurilenko V."/>
            <person name="Otstavnykh N."/>
            <person name="Svetashev V."/>
            <person name="Tekutyeva L."/>
            <person name="Isaeva M."/>
            <person name="Mikhailov V."/>
        </authorList>
    </citation>
    <scope>NUCLEOTIDE SEQUENCE</scope>
    <source>
        <strain evidence="3">KMM 9576</strain>
    </source>
</reference>
<comment type="similarity">
    <text evidence="1 2">Belongs to the enoyl-CoA hydratase/isomerase family.</text>
</comment>
<dbReference type="PANTHER" id="PTHR42964">
    <property type="entry name" value="ENOYL-COA HYDRATASE"/>
    <property type="match status" value="1"/>
</dbReference>
<name>A0AAE3QE37_9HYPH</name>
<dbReference type="InterPro" id="IPR051683">
    <property type="entry name" value="Enoyl-CoA_Hydratase/Isomerase"/>
</dbReference>
<dbReference type="NCBIfam" id="NF005675">
    <property type="entry name" value="PRK07468.1"/>
    <property type="match status" value="1"/>
</dbReference>
<keyword evidence="4" id="KW-1185">Reference proteome</keyword>
<dbReference type="InterPro" id="IPR014748">
    <property type="entry name" value="Enoyl-CoA_hydra_C"/>
</dbReference>
<dbReference type="Proteomes" id="UP001161580">
    <property type="component" value="Unassembled WGS sequence"/>
</dbReference>
<dbReference type="RefSeq" id="WP_311786115.1">
    <property type="nucleotide sequence ID" value="NZ_JALDYY010000003.1"/>
</dbReference>
<dbReference type="EMBL" id="JALDYZ010000003">
    <property type="protein sequence ID" value="MDI7921860.1"/>
    <property type="molecule type" value="Genomic_DNA"/>
</dbReference>
<evidence type="ECO:0000256" key="2">
    <source>
        <dbReference type="RuleBase" id="RU003707"/>
    </source>
</evidence>
<evidence type="ECO:0000313" key="4">
    <source>
        <dbReference type="Proteomes" id="UP001161580"/>
    </source>
</evidence>
<protein>
    <submittedName>
        <fullName evidence="3">Crotonase/enoyl-CoA hydratase family protein</fullName>
    </submittedName>
</protein>
<proteinExistence type="inferred from homology"/>
<evidence type="ECO:0000256" key="1">
    <source>
        <dbReference type="ARBA" id="ARBA00005254"/>
    </source>
</evidence>
<gene>
    <name evidence="3" type="ORF">MRS75_07135</name>
</gene>
<dbReference type="Gene3D" id="1.10.12.10">
    <property type="entry name" value="Lyase 2-enoyl-coa Hydratase, Chain A, domain 2"/>
    <property type="match status" value="1"/>
</dbReference>
<organism evidence="3 4">
    <name type="scientific">Ferirhizobium litorale</name>
    <dbReference type="NCBI Taxonomy" id="2927786"/>
    <lineage>
        <taxon>Bacteria</taxon>
        <taxon>Pseudomonadati</taxon>
        <taxon>Pseudomonadota</taxon>
        <taxon>Alphaproteobacteria</taxon>
        <taxon>Hyphomicrobiales</taxon>
        <taxon>Rhizobiaceae</taxon>
        <taxon>Ferirhizobium</taxon>
    </lineage>
</organism>
<comment type="caution">
    <text evidence="3">The sequence shown here is derived from an EMBL/GenBank/DDBJ whole genome shotgun (WGS) entry which is preliminary data.</text>
</comment>
<dbReference type="Pfam" id="PF00378">
    <property type="entry name" value="ECH_1"/>
    <property type="match status" value="1"/>
</dbReference>
<evidence type="ECO:0000313" key="3">
    <source>
        <dbReference type="EMBL" id="MDI7921860.1"/>
    </source>
</evidence>